<evidence type="ECO:0000313" key="14">
    <source>
        <dbReference type="EMBL" id="KAL1557074.1"/>
    </source>
</evidence>
<comment type="subcellular location">
    <subcellularLocation>
        <location evidence="2">Cytoplasm</location>
    </subcellularLocation>
</comment>
<dbReference type="GO" id="GO:0051607">
    <property type="term" value="P:defense response to virus"/>
    <property type="evidence" value="ECO:0007669"/>
    <property type="project" value="UniProtKB-ARBA"/>
</dbReference>
<keyword evidence="7" id="KW-0677">Repeat</keyword>
<dbReference type="EMBL" id="JBEAFC010000005">
    <property type="protein sequence ID" value="KAL1557074.1"/>
    <property type="molecule type" value="Genomic_DNA"/>
</dbReference>
<dbReference type="InterPro" id="IPR042197">
    <property type="entry name" value="Apaf_helical"/>
</dbReference>
<dbReference type="InterPro" id="IPR036388">
    <property type="entry name" value="WH-like_DNA-bd_sf"/>
</dbReference>
<dbReference type="Pfam" id="PF23559">
    <property type="entry name" value="WHD_DRP"/>
    <property type="match status" value="1"/>
</dbReference>
<dbReference type="GO" id="GO:0009626">
    <property type="term" value="P:plant-type hypersensitive response"/>
    <property type="evidence" value="ECO:0007669"/>
    <property type="project" value="UniProtKB-KW"/>
</dbReference>
<evidence type="ECO:0000256" key="2">
    <source>
        <dbReference type="ARBA" id="ARBA00004496"/>
    </source>
</evidence>
<evidence type="ECO:0000313" key="15">
    <source>
        <dbReference type="Proteomes" id="UP001567538"/>
    </source>
</evidence>
<evidence type="ECO:0000256" key="10">
    <source>
        <dbReference type="ARBA" id="ARBA00022840"/>
    </source>
</evidence>
<dbReference type="PRINTS" id="PR00364">
    <property type="entry name" value="DISEASERSIST"/>
</dbReference>
<dbReference type="AlphaFoldDB" id="A0ABD1HKU7"/>
<dbReference type="InterPro" id="IPR027417">
    <property type="entry name" value="P-loop_NTPase"/>
</dbReference>
<evidence type="ECO:0000256" key="5">
    <source>
        <dbReference type="ARBA" id="ARBA00022614"/>
    </source>
</evidence>
<dbReference type="FunFam" id="1.10.10.10:FF:000322">
    <property type="entry name" value="Probable disease resistance protein At1g63360"/>
    <property type="match status" value="1"/>
</dbReference>
<dbReference type="PANTHER" id="PTHR23155:SF1152">
    <property type="entry name" value="AAA+ ATPASE DOMAIN-CONTAINING PROTEIN"/>
    <property type="match status" value="1"/>
</dbReference>
<keyword evidence="15" id="KW-1185">Reference proteome</keyword>
<gene>
    <name evidence="14" type="ORF">AAHA92_12608</name>
</gene>
<dbReference type="GO" id="GO:0005737">
    <property type="term" value="C:cytoplasm"/>
    <property type="evidence" value="ECO:0007669"/>
    <property type="project" value="UniProtKB-SubCell"/>
</dbReference>
<evidence type="ECO:0000256" key="6">
    <source>
        <dbReference type="ARBA" id="ARBA00022667"/>
    </source>
</evidence>
<feature type="domain" description="Disease resistance protein winged helix" evidence="12">
    <location>
        <begin position="380"/>
        <end position="450"/>
    </location>
</feature>
<evidence type="ECO:0000259" key="13">
    <source>
        <dbReference type="Pfam" id="PF23598"/>
    </source>
</evidence>
<organism evidence="14 15">
    <name type="scientific">Salvia divinorum</name>
    <name type="common">Maria pastora</name>
    <name type="synonym">Diviner's sage</name>
    <dbReference type="NCBI Taxonomy" id="28513"/>
    <lineage>
        <taxon>Eukaryota</taxon>
        <taxon>Viridiplantae</taxon>
        <taxon>Streptophyta</taxon>
        <taxon>Embryophyta</taxon>
        <taxon>Tracheophyta</taxon>
        <taxon>Spermatophyta</taxon>
        <taxon>Magnoliopsida</taxon>
        <taxon>eudicotyledons</taxon>
        <taxon>Gunneridae</taxon>
        <taxon>Pentapetalae</taxon>
        <taxon>asterids</taxon>
        <taxon>lamiids</taxon>
        <taxon>Lamiales</taxon>
        <taxon>Lamiaceae</taxon>
        <taxon>Nepetoideae</taxon>
        <taxon>Mentheae</taxon>
        <taxon>Salviinae</taxon>
        <taxon>Salvia</taxon>
        <taxon>Salvia subgen. Calosphace</taxon>
    </lineage>
</organism>
<evidence type="ECO:0000256" key="9">
    <source>
        <dbReference type="ARBA" id="ARBA00022821"/>
    </source>
</evidence>
<dbReference type="GO" id="GO:0005524">
    <property type="term" value="F:ATP binding"/>
    <property type="evidence" value="ECO:0007669"/>
    <property type="project" value="UniProtKB-KW"/>
</dbReference>
<dbReference type="InterPro" id="IPR058922">
    <property type="entry name" value="WHD_DRP"/>
</dbReference>
<evidence type="ECO:0000259" key="11">
    <source>
        <dbReference type="Pfam" id="PF00931"/>
    </source>
</evidence>
<dbReference type="InterPro" id="IPR002182">
    <property type="entry name" value="NB-ARC"/>
</dbReference>
<dbReference type="Gene3D" id="1.20.5.4130">
    <property type="match status" value="1"/>
</dbReference>
<dbReference type="Pfam" id="PF00931">
    <property type="entry name" value="NB-ARC"/>
    <property type="match status" value="1"/>
</dbReference>
<evidence type="ECO:0000256" key="1">
    <source>
        <dbReference type="ARBA" id="ARBA00002074"/>
    </source>
</evidence>
<dbReference type="InterPro" id="IPR044974">
    <property type="entry name" value="Disease_R_plants"/>
</dbReference>
<comment type="function">
    <text evidence="1">Confers resistance to late blight (Phytophthora infestans) races carrying the avirulence gene Avr1. Resistance proteins guard the plant against pathogens that contain an appropriate avirulence protein via an indirect interaction with this avirulence protein. That triggers a defense system including the hypersensitive response, which restricts the pathogen growth.</text>
</comment>
<evidence type="ECO:0000256" key="8">
    <source>
        <dbReference type="ARBA" id="ARBA00022741"/>
    </source>
</evidence>
<dbReference type="SUPFAM" id="SSF52058">
    <property type="entry name" value="L domain-like"/>
    <property type="match status" value="1"/>
</dbReference>
<dbReference type="Pfam" id="PF23598">
    <property type="entry name" value="LRR_14"/>
    <property type="match status" value="1"/>
</dbReference>
<keyword evidence="5" id="KW-0433">Leucine-rich repeat</keyword>
<proteinExistence type="inferred from homology"/>
<name>A0ABD1HKU7_SALDI</name>
<dbReference type="Gene3D" id="1.10.10.10">
    <property type="entry name" value="Winged helix-like DNA-binding domain superfamily/Winged helix DNA-binding domain"/>
    <property type="match status" value="1"/>
</dbReference>
<dbReference type="InterPro" id="IPR055414">
    <property type="entry name" value="LRR_R13L4/SHOC2-like"/>
</dbReference>
<comment type="similarity">
    <text evidence="3">Belongs to the disease resistance NB-LRR family.</text>
</comment>
<dbReference type="FunFam" id="3.40.50.300:FF:001091">
    <property type="entry name" value="Probable disease resistance protein At1g61300"/>
    <property type="match status" value="1"/>
</dbReference>
<keyword evidence="6" id="KW-0381">Hypersensitive response</keyword>
<keyword evidence="10" id="KW-0067">ATP-binding</keyword>
<keyword evidence="8" id="KW-0547">Nucleotide-binding</keyword>
<evidence type="ECO:0000256" key="3">
    <source>
        <dbReference type="ARBA" id="ARBA00008894"/>
    </source>
</evidence>
<evidence type="ECO:0000256" key="7">
    <source>
        <dbReference type="ARBA" id="ARBA00022737"/>
    </source>
</evidence>
<comment type="caution">
    <text evidence="14">The sequence shown here is derived from an EMBL/GenBank/DDBJ whole genome shotgun (WGS) entry which is preliminary data.</text>
</comment>
<feature type="domain" description="Disease resistance R13L4/SHOC-2-like LRR" evidence="13">
    <location>
        <begin position="508"/>
        <end position="703"/>
    </location>
</feature>
<dbReference type="SUPFAM" id="SSF52540">
    <property type="entry name" value="P-loop containing nucleoside triphosphate hydrolases"/>
    <property type="match status" value="1"/>
</dbReference>
<dbReference type="Gene3D" id="1.10.8.430">
    <property type="entry name" value="Helical domain of apoptotic protease-activating factors"/>
    <property type="match status" value="1"/>
</dbReference>
<dbReference type="InterPro" id="IPR032675">
    <property type="entry name" value="LRR_dom_sf"/>
</dbReference>
<feature type="domain" description="NB-ARC" evidence="11">
    <location>
        <begin position="136"/>
        <end position="296"/>
    </location>
</feature>
<accession>A0ABD1HKU7</accession>
<keyword evidence="9" id="KW-0611">Plant defense</keyword>
<evidence type="ECO:0000259" key="12">
    <source>
        <dbReference type="Pfam" id="PF23559"/>
    </source>
</evidence>
<evidence type="ECO:0000256" key="4">
    <source>
        <dbReference type="ARBA" id="ARBA00022490"/>
    </source>
</evidence>
<protein>
    <submittedName>
        <fullName evidence="14">Late blight resistance protein R1A-10</fullName>
    </submittedName>
</protein>
<dbReference type="PANTHER" id="PTHR23155">
    <property type="entry name" value="DISEASE RESISTANCE PROTEIN RP"/>
    <property type="match status" value="1"/>
</dbReference>
<dbReference type="Proteomes" id="UP001567538">
    <property type="component" value="Unassembled WGS sequence"/>
</dbReference>
<dbReference type="Gene3D" id="3.80.10.10">
    <property type="entry name" value="Ribonuclease Inhibitor"/>
    <property type="match status" value="1"/>
</dbReference>
<reference evidence="14 15" key="1">
    <citation type="submission" date="2024-06" db="EMBL/GenBank/DDBJ databases">
        <title>A chromosome level genome sequence of Diviner's sage (Salvia divinorum).</title>
        <authorList>
            <person name="Ford S.A."/>
            <person name="Ro D.-K."/>
            <person name="Ness R.W."/>
            <person name="Phillips M.A."/>
        </authorList>
    </citation>
    <scope>NUCLEOTIDE SEQUENCE [LARGE SCALE GENOMIC DNA]</scope>
    <source>
        <strain evidence="14">SAF-2024a</strain>
        <tissue evidence="14">Leaf</tissue>
    </source>
</reference>
<dbReference type="Gene3D" id="3.40.50.300">
    <property type="entry name" value="P-loop containing nucleotide triphosphate hydrolases"/>
    <property type="match status" value="1"/>
</dbReference>
<sequence length="831" mass="95288">MAFAALVSLAQTINLILNYHQSSIPTPFRNQIKSIHKNVSFLQAVLPDFPKTPTSLEYRIRDLAYKAEDVVEIVWSEKVRDSSRSKLKQADQNHEFLCYDFPDLEKVTKEVEAIVKEVRERNKEVVVGFDRESIDLKEKLLRDSSNLEVVPIVGMPGIGKTTLAKYTYEDGLIKMNFDVRGWVRVSQHYNLEQIVSSLGASIGLSSDAKVEMDDVYRNLFGRRYLIVLDDIWSVQAWYELKRMFPDNANKSRIMFTTRLLDLATSIGSDEGWIHRMHVLDEIFSWELLRNRIFGDKSCPSELEPLGRTVAAYCDGLPLAIVVISGLLAVDQKTVAAWEKVAQDVRSAISENNSQFDKILSLSYTHLPHHLRPLFLYLGSFPQDYEMPVSKLIKLWVAEGFLKQSGSNKSVEDIAEEYLEDLVKRNLVSVDKRKPNGRIKRLNLHDLMREMCIRKAQEHNFFLHVRCSPDQGAKILRRVSVTHSDLDFLYGSSIHTVICLCDRQRGKECSFDNCRLLRILDLIDAQEYFYKSDSSANSLPDHLFELFHLRYLALDYPFSIPAAISNLRNLQTLIIGSDNHLLKPVELPVEIWRLPQLRHILIASCVFPNEQGAVIALENLQTLYKAVNFVCSEKIVEKIPNLKKLGILYKVDDEKTYEKDYGLHNLASLQTLEDLKIEICNFPKEQPRLGPVFPKTLKNLTLSGLGLPWEDFEIVGSLPNLQVLKLRDEACIGETWKTADGGFYRLEYLLIDQSHFEKWITESSHFPRLKFLVLHLCWSLEEIPEDVGDIATLELIEVDDCNDCLVESAKTMQGYLDDMYGDSLVQVRFITG</sequence>
<keyword evidence="4" id="KW-0963">Cytoplasm</keyword>